<accession>A0A8S0VD12</accession>
<sequence>MVEEIIVASEDTTTQIVRKLVGGTNNRQTISIVGIGGLGKTTIAKKIYNHSNVWNHFDKLSWCVVSQNYLKRKLLIDILSFVSDLKRDEISEMKNKELVEHLYRTLIGRRYLIVMDDLWDIHGWDDLK</sequence>
<keyword evidence="3" id="KW-1185">Reference proteome</keyword>
<dbReference type="Pfam" id="PF00931">
    <property type="entry name" value="NB-ARC"/>
    <property type="match status" value="1"/>
</dbReference>
<evidence type="ECO:0000313" key="3">
    <source>
        <dbReference type="Proteomes" id="UP000594638"/>
    </source>
</evidence>
<dbReference type="GO" id="GO:0043531">
    <property type="term" value="F:ADP binding"/>
    <property type="evidence" value="ECO:0007669"/>
    <property type="project" value="InterPro"/>
</dbReference>
<organism evidence="2 3">
    <name type="scientific">Olea europaea subsp. europaea</name>
    <dbReference type="NCBI Taxonomy" id="158383"/>
    <lineage>
        <taxon>Eukaryota</taxon>
        <taxon>Viridiplantae</taxon>
        <taxon>Streptophyta</taxon>
        <taxon>Embryophyta</taxon>
        <taxon>Tracheophyta</taxon>
        <taxon>Spermatophyta</taxon>
        <taxon>Magnoliopsida</taxon>
        <taxon>eudicotyledons</taxon>
        <taxon>Gunneridae</taxon>
        <taxon>Pentapetalae</taxon>
        <taxon>asterids</taxon>
        <taxon>lamiids</taxon>
        <taxon>Lamiales</taxon>
        <taxon>Oleaceae</taxon>
        <taxon>Oleeae</taxon>
        <taxon>Olea</taxon>
    </lineage>
</organism>
<proteinExistence type="predicted"/>
<comment type="caution">
    <text evidence="2">The sequence shown here is derived from an EMBL/GenBank/DDBJ whole genome shotgun (WGS) entry which is preliminary data.</text>
</comment>
<gene>
    <name evidence="2" type="ORF">OLEA9_A106383</name>
</gene>
<dbReference type="OrthoDB" id="2975936at2759"/>
<dbReference type="Proteomes" id="UP000594638">
    <property type="component" value="Unassembled WGS sequence"/>
</dbReference>
<dbReference type="EMBL" id="CACTIH010009252">
    <property type="protein sequence ID" value="CAA3028419.1"/>
    <property type="molecule type" value="Genomic_DNA"/>
</dbReference>
<evidence type="ECO:0000259" key="1">
    <source>
        <dbReference type="Pfam" id="PF00931"/>
    </source>
</evidence>
<dbReference type="Gramene" id="OE9A106383T1">
    <property type="protein sequence ID" value="OE9A106383C1"/>
    <property type="gene ID" value="OE9A106383"/>
</dbReference>
<feature type="domain" description="NB-ARC" evidence="1">
    <location>
        <begin position="10"/>
        <end position="127"/>
    </location>
</feature>
<protein>
    <submittedName>
        <fullName evidence="2">Late blight resistance homolog R1A-10</fullName>
    </submittedName>
</protein>
<feature type="non-terminal residue" evidence="2">
    <location>
        <position position="128"/>
    </location>
</feature>
<dbReference type="Gene3D" id="3.40.50.300">
    <property type="entry name" value="P-loop containing nucleotide triphosphate hydrolases"/>
    <property type="match status" value="1"/>
</dbReference>
<dbReference type="PRINTS" id="PR00364">
    <property type="entry name" value="DISEASERSIST"/>
</dbReference>
<reference evidence="2 3" key="1">
    <citation type="submission" date="2019-12" db="EMBL/GenBank/DDBJ databases">
        <authorList>
            <person name="Alioto T."/>
            <person name="Alioto T."/>
            <person name="Gomez Garrido J."/>
        </authorList>
    </citation>
    <scope>NUCLEOTIDE SEQUENCE [LARGE SCALE GENOMIC DNA]</scope>
</reference>
<name>A0A8S0VD12_OLEEU</name>
<dbReference type="SUPFAM" id="SSF52540">
    <property type="entry name" value="P-loop containing nucleoside triphosphate hydrolases"/>
    <property type="match status" value="1"/>
</dbReference>
<evidence type="ECO:0000313" key="2">
    <source>
        <dbReference type="EMBL" id="CAA3028419.1"/>
    </source>
</evidence>
<dbReference type="PANTHER" id="PTHR19338:SF73">
    <property type="entry name" value="DISEASE RESISTANCE PROTEIN RGA2-LIKE"/>
    <property type="match status" value="1"/>
</dbReference>
<dbReference type="InterPro" id="IPR027417">
    <property type="entry name" value="P-loop_NTPase"/>
</dbReference>
<dbReference type="InterPro" id="IPR002182">
    <property type="entry name" value="NB-ARC"/>
</dbReference>
<dbReference type="AlphaFoldDB" id="A0A8S0VD12"/>
<dbReference type="PANTHER" id="PTHR19338">
    <property type="entry name" value="TRANSLOCASE OF INNER MITOCHONDRIAL MEMBRANE 13 HOMOLOG"/>
    <property type="match status" value="1"/>
</dbReference>